<dbReference type="Gene3D" id="3.40.50.2300">
    <property type="match status" value="1"/>
</dbReference>
<dbReference type="SUPFAM" id="SSF55874">
    <property type="entry name" value="ATPase domain of HSP90 chaperone/DNA topoisomerase II/histidine kinase"/>
    <property type="match status" value="1"/>
</dbReference>
<organism evidence="14 15">
    <name type="scientific">Virgisporangium aliadipatigenens</name>
    <dbReference type="NCBI Taxonomy" id="741659"/>
    <lineage>
        <taxon>Bacteria</taxon>
        <taxon>Bacillati</taxon>
        <taxon>Actinomycetota</taxon>
        <taxon>Actinomycetes</taxon>
        <taxon>Micromonosporales</taxon>
        <taxon>Micromonosporaceae</taxon>
        <taxon>Virgisporangium</taxon>
    </lineage>
</organism>
<accession>A0A8J4DSF3</accession>
<evidence type="ECO:0000256" key="7">
    <source>
        <dbReference type="ARBA" id="ARBA00022777"/>
    </source>
</evidence>
<dbReference type="SMART" id="SM00387">
    <property type="entry name" value="HATPase_c"/>
    <property type="match status" value="1"/>
</dbReference>
<dbReference type="PANTHER" id="PTHR43065:SF42">
    <property type="entry name" value="TWO-COMPONENT SENSOR PPRA"/>
    <property type="match status" value="1"/>
</dbReference>
<reference evidence="14" key="1">
    <citation type="submission" date="2021-01" db="EMBL/GenBank/DDBJ databases">
        <title>Whole genome shotgun sequence of Virgisporangium aliadipatigenens NBRC 105644.</title>
        <authorList>
            <person name="Komaki H."/>
            <person name="Tamura T."/>
        </authorList>
    </citation>
    <scope>NUCLEOTIDE SEQUENCE</scope>
    <source>
        <strain evidence="14">NBRC 105644</strain>
    </source>
</reference>
<dbReference type="GO" id="GO:0006355">
    <property type="term" value="P:regulation of DNA-templated transcription"/>
    <property type="evidence" value="ECO:0007669"/>
    <property type="project" value="InterPro"/>
</dbReference>
<dbReference type="SMART" id="SM00091">
    <property type="entry name" value="PAS"/>
    <property type="match status" value="2"/>
</dbReference>
<dbReference type="Gene3D" id="3.30.450.20">
    <property type="entry name" value="PAS domain"/>
    <property type="match status" value="2"/>
</dbReference>
<dbReference type="PROSITE" id="PS50109">
    <property type="entry name" value="HIS_KIN"/>
    <property type="match status" value="1"/>
</dbReference>
<evidence type="ECO:0000256" key="10">
    <source>
        <dbReference type="PROSITE-ProRule" id="PRU00169"/>
    </source>
</evidence>
<dbReference type="GO" id="GO:0005524">
    <property type="term" value="F:ATP binding"/>
    <property type="evidence" value="ECO:0007669"/>
    <property type="project" value="UniProtKB-KW"/>
</dbReference>
<dbReference type="Proteomes" id="UP000619260">
    <property type="component" value="Unassembled WGS sequence"/>
</dbReference>
<dbReference type="NCBIfam" id="TIGR00229">
    <property type="entry name" value="sensory_box"/>
    <property type="match status" value="2"/>
</dbReference>
<keyword evidence="8" id="KW-0067">ATP-binding</keyword>
<evidence type="ECO:0000313" key="15">
    <source>
        <dbReference type="Proteomes" id="UP000619260"/>
    </source>
</evidence>
<dbReference type="PRINTS" id="PR00344">
    <property type="entry name" value="BCTRLSENSOR"/>
</dbReference>
<dbReference type="PANTHER" id="PTHR43065">
    <property type="entry name" value="SENSOR HISTIDINE KINASE"/>
    <property type="match status" value="1"/>
</dbReference>
<dbReference type="SUPFAM" id="SSF52172">
    <property type="entry name" value="CheY-like"/>
    <property type="match status" value="1"/>
</dbReference>
<keyword evidence="15" id="KW-1185">Reference proteome</keyword>
<feature type="domain" description="PAS" evidence="13">
    <location>
        <begin position="25"/>
        <end position="70"/>
    </location>
</feature>
<dbReference type="PROSITE" id="PS50112">
    <property type="entry name" value="PAS"/>
    <property type="match status" value="2"/>
</dbReference>
<protein>
    <recommendedName>
        <fullName evidence="3">histidine kinase</fullName>
        <ecNumber evidence="3">2.7.13.3</ecNumber>
    </recommendedName>
</protein>
<name>A0A8J4DSF3_9ACTN</name>
<comment type="subcellular location">
    <subcellularLocation>
        <location evidence="2">Cell membrane</location>
    </subcellularLocation>
</comment>
<dbReference type="SMART" id="SM00448">
    <property type="entry name" value="REC"/>
    <property type="match status" value="1"/>
</dbReference>
<dbReference type="InterPro" id="IPR013767">
    <property type="entry name" value="PAS_fold"/>
</dbReference>
<dbReference type="InterPro" id="IPR005467">
    <property type="entry name" value="His_kinase_dom"/>
</dbReference>
<evidence type="ECO:0000259" key="12">
    <source>
        <dbReference type="PROSITE" id="PS50110"/>
    </source>
</evidence>
<dbReference type="Gene3D" id="1.10.287.130">
    <property type="match status" value="1"/>
</dbReference>
<dbReference type="SUPFAM" id="SSF55785">
    <property type="entry name" value="PYP-like sensor domain (PAS domain)"/>
    <property type="match status" value="2"/>
</dbReference>
<evidence type="ECO:0000259" key="11">
    <source>
        <dbReference type="PROSITE" id="PS50109"/>
    </source>
</evidence>
<evidence type="ECO:0000256" key="9">
    <source>
        <dbReference type="ARBA" id="ARBA00023012"/>
    </source>
</evidence>
<sequence>MARPPDDPILPERGEPDHVVGQNAADARLAAMVRSAHEAIIGKTLDGIITDWNAGAERVYGWGPEEVIGRHAGLLFPLERRDEEARILSSIAVGSPVERYRTQRYRSDGSLVTVSITAWPVRDGAGVVVGAASLSRVVSAEQLAEAKYFGLLEAAPDAIVAVDADGRIVLANAQTERLFGYARNELIGRHVETLVPDEQRGRHVGHRRGYIQHPVSRPMGTVGQQLEGQRRDGSRFPADISLSAVDTEGGRLITAAIRDASERLAVQAEHDRLKALAEEERLARRLQQTQRLESLGQLAGGVAHDFNNLLAVIVNYAAFVAEELEAAGEQDRERWAPVIGDVAQIQRAADRGIALTHQLLAFGRREVARPRVISVNDVIGDVHRMLGRSLGEHVELGRRLSGELWPVHADPAQLEQVLVNLAVNARDAMPGGGTVTMSTDNLEIHEKDGNLKPGRYVTVKVADSGRGMPEDVMARAFEPFFTTKPKGEGTGLGLATVYGIVTEAGGDVRIESELGVGTCFTLLLPATEEELPAPAPQLKKSRKGGGETILVCEDEPAIREVTRRILDRNGYEVILANDGMDAIKIARTREGPLHLLLTDVVMPQVLGKDVAEAVHKARPQTRVLYMSGYARPVLAGTGTLESGVTLVEKPFSEEVLLTAVREVLDA</sequence>
<dbReference type="InterPro" id="IPR003594">
    <property type="entry name" value="HATPase_dom"/>
</dbReference>
<dbReference type="InterPro" id="IPR003661">
    <property type="entry name" value="HisK_dim/P_dom"/>
</dbReference>
<proteinExistence type="predicted"/>
<dbReference type="InterPro" id="IPR036097">
    <property type="entry name" value="HisK_dim/P_sf"/>
</dbReference>
<feature type="domain" description="Response regulatory" evidence="12">
    <location>
        <begin position="548"/>
        <end position="664"/>
    </location>
</feature>
<evidence type="ECO:0000256" key="6">
    <source>
        <dbReference type="ARBA" id="ARBA00022741"/>
    </source>
</evidence>
<feature type="domain" description="Histidine kinase" evidence="11">
    <location>
        <begin position="301"/>
        <end position="528"/>
    </location>
</feature>
<evidence type="ECO:0000259" key="13">
    <source>
        <dbReference type="PROSITE" id="PS50112"/>
    </source>
</evidence>
<dbReference type="InterPro" id="IPR000014">
    <property type="entry name" value="PAS"/>
</dbReference>
<evidence type="ECO:0000256" key="8">
    <source>
        <dbReference type="ARBA" id="ARBA00022840"/>
    </source>
</evidence>
<gene>
    <name evidence="14" type="ORF">Val02_40730</name>
</gene>
<comment type="catalytic activity">
    <reaction evidence="1">
        <text>ATP + protein L-histidine = ADP + protein N-phospho-L-histidine.</text>
        <dbReference type="EC" id="2.7.13.3"/>
    </reaction>
</comment>
<dbReference type="RefSeq" id="WP_203900708.1">
    <property type="nucleotide sequence ID" value="NZ_BOPF01000014.1"/>
</dbReference>
<dbReference type="Pfam" id="PF00989">
    <property type="entry name" value="PAS"/>
    <property type="match status" value="2"/>
</dbReference>
<comment type="caution">
    <text evidence="14">The sequence shown here is derived from an EMBL/GenBank/DDBJ whole genome shotgun (WGS) entry which is preliminary data.</text>
</comment>
<dbReference type="EMBL" id="BOPF01000014">
    <property type="protein sequence ID" value="GIJ47187.1"/>
    <property type="molecule type" value="Genomic_DNA"/>
</dbReference>
<feature type="domain" description="PAS" evidence="13">
    <location>
        <begin position="144"/>
        <end position="199"/>
    </location>
</feature>
<dbReference type="AlphaFoldDB" id="A0A8J4DSF3"/>
<dbReference type="Gene3D" id="3.30.565.10">
    <property type="entry name" value="Histidine kinase-like ATPase, C-terminal domain"/>
    <property type="match status" value="1"/>
</dbReference>
<dbReference type="InterPro" id="IPR004358">
    <property type="entry name" value="Sig_transdc_His_kin-like_C"/>
</dbReference>
<keyword evidence="9" id="KW-0902">Two-component regulatory system</keyword>
<keyword evidence="6" id="KW-0547">Nucleotide-binding</keyword>
<dbReference type="SUPFAM" id="SSF47384">
    <property type="entry name" value="Homodimeric domain of signal transducing histidine kinase"/>
    <property type="match status" value="1"/>
</dbReference>
<dbReference type="CDD" id="cd00082">
    <property type="entry name" value="HisKA"/>
    <property type="match status" value="1"/>
</dbReference>
<dbReference type="InterPro" id="IPR036890">
    <property type="entry name" value="HATPase_C_sf"/>
</dbReference>
<dbReference type="GO" id="GO:0000155">
    <property type="term" value="F:phosphorelay sensor kinase activity"/>
    <property type="evidence" value="ECO:0007669"/>
    <property type="project" value="InterPro"/>
</dbReference>
<keyword evidence="4 10" id="KW-0597">Phosphoprotein</keyword>
<evidence type="ECO:0000313" key="14">
    <source>
        <dbReference type="EMBL" id="GIJ47187.1"/>
    </source>
</evidence>
<evidence type="ECO:0000256" key="3">
    <source>
        <dbReference type="ARBA" id="ARBA00012438"/>
    </source>
</evidence>
<evidence type="ECO:0000256" key="2">
    <source>
        <dbReference type="ARBA" id="ARBA00004236"/>
    </source>
</evidence>
<dbReference type="GO" id="GO:0005886">
    <property type="term" value="C:plasma membrane"/>
    <property type="evidence" value="ECO:0007669"/>
    <property type="project" value="UniProtKB-SubCell"/>
</dbReference>
<dbReference type="Pfam" id="PF00072">
    <property type="entry name" value="Response_reg"/>
    <property type="match status" value="1"/>
</dbReference>
<dbReference type="Pfam" id="PF02518">
    <property type="entry name" value="HATPase_c"/>
    <property type="match status" value="1"/>
</dbReference>
<dbReference type="InterPro" id="IPR001789">
    <property type="entry name" value="Sig_transdc_resp-reg_receiver"/>
</dbReference>
<keyword evidence="5" id="KW-0808">Transferase</keyword>
<dbReference type="InterPro" id="IPR035965">
    <property type="entry name" value="PAS-like_dom_sf"/>
</dbReference>
<evidence type="ECO:0000256" key="5">
    <source>
        <dbReference type="ARBA" id="ARBA00022679"/>
    </source>
</evidence>
<dbReference type="EC" id="2.7.13.3" evidence="3"/>
<dbReference type="PROSITE" id="PS50110">
    <property type="entry name" value="RESPONSE_REGULATORY"/>
    <property type="match status" value="1"/>
</dbReference>
<evidence type="ECO:0000256" key="4">
    <source>
        <dbReference type="ARBA" id="ARBA00022553"/>
    </source>
</evidence>
<evidence type="ECO:0000256" key="1">
    <source>
        <dbReference type="ARBA" id="ARBA00000085"/>
    </source>
</evidence>
<dbReference type="InterPro" id="IPR011006">
    <property type="entry name" value="CheY-like_superfamily"/>
</dbReference>
<dbReference type="CDD" id="cd00130">
    <property type="entry name" value="PAS"/>
    <property type="match status" value="2"/>
</dbReference>
<feature type="modified residue" description="4-aspartylphosphate" evidence="10">
    <location>
        <position position="599"/>
    </location>
</feature>
<keyword evidence="7 14" id="KW-0418">Kinase</keyword>